<dbReference type="Proteomes" id="UP000224915">
    <property type="component" value="Unassembled WGS sequence"/>
</dbReference>
<name>A0A2A9D115_9MICO</name>
<keyword evidence="1" id="KW-1133">Transmembrane helix</keyword>
<protein>
    <recommendedName>
        <fullName evidence="4">FAR-17a/AIG1-like protein</fullName>
    </recommendedName>
</protein>
<proteinExistence type="predicted"/>
<organism evidence="2 3">
    <name type="scientific">Serinibacter salmoneus</name>
    <dbReference type="NCBI Taxonomy" id="556530"/>
    <lineage>
        <taxon>Bacteria</taxon>
        <taxon>Bacillati</taxon>
        <taxon>Actinomycetota</taxon>
        <taxon>Actinomycetes</taxon>
        <taxon>Micrococcales</taxon>
        <taxon>Beutenbergiaceae</taxon>
        <taxon>Serinibacter</taxon>
    </lineage>
</organism>
<feature type="transmembrane region" description="Helical" evidence="1">
    <location>
        <begin position="180"/>
        <end position="204"/>
    </location>
</feature>
<evidence type="ECO:0008006" key="4">
    <source>
        <dbReference type="Google" id="ProtNLM"/>
    </source>
</evidence>
<feature type="transmembrane region" description="Helical" evidence="1">
    <location>
        <begin position="39"/>
        <end position="56"/>
    </location>
</feature>
<keyword evidence="1" id="KW-0472">Membrane</keyword>
<sequence length="217" mass="23398">MPGTGAGLGVALGWRSATLLLCVLGLLTDGWGTPFLSPQSNLLVAGYLACCLYWMVRRRTPDAPAPTLRGLVTVTIVFVGLISHWTYDDAVNPLPGLTDPDPAAAIANQSAFLIHYVVPAMMLLDWLFLRPHGACSLRRALLWPTYLIGYGVVITVRSIALPHVWARYPVPMFDPSAGGWAAVALAVLGLAAGAYALALLLWWLDRLIAVRLIHHAP</sequence>
<keyword evidence="1" id="KW-0812">Transmembrane</keyword>
<dbReference type="InterPro" id="IPR049713">
    <property type="entry name" value="Pr6Pr-like"/>
</dbReference>
<evidence type="ECO:0000313" key="2">
    <source>
        <dbReference type="EMBL" id="PFG20081.1"/>
    </source>
</evidence>
<evidence type="ECO:0000313" key="3">
    <source>
        <dbReference type="Proteomes" id="UP000224915"/>
    </source>
</evidence>
<gene>
    <name evidence="2" type="ORF">ATL40_1664</name>
</gene>
<dbReference type="AlphaFoldDB" id="A0A2A9D115"/>
<feature type="transmembrane region" description="Helical" evidence="1">
    <location>
        <begin position="107"/>
        <end position="129"/>
    </location>
</feature>
<feature type="transmembrane region" description="Helical" evidence="1">
    <location>
        <begin position="68"/>
        <end position="87"/>
    </location>
</feature>
<feature type="transmembrane region" description="Helical" evidence="1">
    <location>
        <begin position="7"/>
        <end position="27"/>
    </location>
</feature>
<dbReference type="NCBIfam" id="NF038065">
    <property type="entry name" value="Pr6Pr"/>
    <property type="match status" value="1"/>
</dbReference>
<comment type="caution">
    <text evidence="2">The sequence shown here is derived from an EMBL/GenBank/DDBJ whole genome shotgun (WGS) entry which is preliminary data.</text>
</comment>
<dbReference type="EMBL" id="PDJD01000001">
    <property type="protein sequence ID" value="PFG20081.1"/>
    <property type="molecule type" value="Genomic_DNA"/>
</dbReference>
<dbReference type="RefSeq" id="WP_098469114.1">
    <property type="nucleotide sequence ID" value="NZ_PDJD01000001.1"/>
</dbReference>
<accession>A0A2A9D115</accession>
<dbReference type="OrthoDB" id="9809977at2"/>
<evidence type="ECO:0000256" key="1">
    <source>
        <dbReference type="SAM" id="Phobius"/>
    </source>
</evidence>
<keyword evidence="3" id="KW-1185">Reference proteome</keyword>
<feature type="transmembrane region" description="Helical" evidence="1">
    <location>
        <begin position="141"/>
        <end position="160"/>
    </location>
</feature>
<reference evidence="2 3" key="1">
    <citation type="submission" date="2017-10" db="EMBL/GenBank/DDBJ databases">
        <title>Sequencing the genomes of 1000 actinobacteria strains.</title>
        <authorList>
            <person name="Klenk H.-P."/>
        </authorList>
    </citation>
    <scope>NUCLEOTIDE SEQUENCE [LARGE SCALE GENOMIC DNA]</scope>
    <source>
        <strain evidence="2 3">DSM 21801</strain>
    </source>
</reference>